<feature type="compositionally biased region" description="Polar residues" evidence="1">
    <location>
        <begin position="64"/>
        <end position="83"/>
    </location>
</feature>
<evidence type="ECO:0000313" key="2">
    <source>
        <dbReference type="EMBL" id="CAH0713017.1"/>
    </source>
</evidence>
<keyword evidence="3" id="KW-1185">Reference proteome</keyword>
<evidence type="ECO:0000256" key="1">
    <source>
        <dbReference type="SAM" id="MobiDB-lite"/>
    </source>
</evidence>
<feature type="compositionally biased region" description="Polar residues" evidence="1">
    <location>
        <begin position="41"/>
        <end position="53"/>
    </location>
</feature>
<feature type="non-terminal residue" evidence="2">
    <location>
        <position position="310"/>
    </location>
</feature>
<sequence length="310" mass="33861">MTARNLSSEPEDNGMRRAISLSDLAAKPVPAPRAPQAPSKPAQQNNANTTKSPSGFVRPAPRYNTKSNMTRSSSVGVLNNQSDSESDPQPPRQLPRAQGLMRPTISSANKAAANTVRRRNVTSNNYTQARSESSSETEDTQRPRAASVDRAQRRLGRSGSERDISAKAREVTARLTANTRQRQTKQETTGDSNLTSSQLCSALTEQLTKTASKVVQLYRKLQSDPDCTDDIVGLEAAILQTQKVLKSAGDFPLVQERAGEHVTPKESPPNPAMSLIEQYSDILLNMMQSKMVNQFSQSPQSLPPNTREDS</sequence>
<feature type="region of interest" description="Disordered" evidence="1">
    <location>
        <begin position="1"/>
        <end position="196"/>
    </location>
</feature>
<feature type="compositionally biased region" description="Polar residues" evidence="1">
    <location>
        <begin position="175"/>
        <end position="196"/>
    </location>
</feature>
<dbReference type="AlphaFoldDB" id="A0A8S4HVW7"/>
<protein>
    <submittedName>
        <fullName evidence="2">Uncharacterized protein</fullName>
    </submittedName>
</protein>
<evidence type="ECO:0000313" key="3">
    <source>
        <dbReference type="Proteomes" id="UP000838878"/>
    </source>
</evidence>
<accession>A0A8S4HVW7</accession>
<name>A0A8S4HVW7_9NEOP</name>
<dbReference type="EMBL" id="OV170221">
    <property type="protein sequence ID" value="CAH0713017.1"/>
    <property type="molecule type" value="Genomic_DNA"/>
</dbReference>
<dbReference type="OrthoDB" id="6154712at2759"/>
<gene>
    <name evidence="2" type="ORF">BINO364_LOCUS218</name>
</gene>
<feature type="compositionally biased region" description="Basic and acidic residues" evidence="1">
    <location>
        <begin position="159"/>
        <end position="172"/>
    </location>
</feature>
<reference evidence="2" key="1">
    <citation type="submission" date="2021-12" db="EMBL/GenBank/DDBJ databases">
        <authorList>
            <person name="Martin H S."/>
        </authorList>
    </citation>
    <scope>NUCLEOTIDE SEQUENCE</scope>
</reference>
<organism evidence="2 3">
    <name type="scientific">Brenthis ino</name>
    <name type="common">lesser marbled fritillary</name>
    <dbReference type="NCBI Taxonomy" id="405034"/>
    <lineage>
        <taxon>Eukaryota</taxon>
        <taxon>Metazoa</taxon>
        <taxon>Ecdysozoa</taxon>
        <taxon>Arthropoda</taxon>
        <taxon>Hexapoda</taxon>
        <taxon>Insecta</taxon>
        <taxon>Pterygota</taxon>
        <taxon>Neoptera</taxon>
        <taxon>Endopterygota</taxon>
        <taxon>Lepidoptera</taxon>
        <taxon>Glossata</taxon>
        <taxon>Ditrysia</taxon>
        <taxon>Papilionoidea</taxon>
        <taxon>Nymphalidae</taxon>
        <taxon>Heliconiinae</taxon>
        <taxon>Argynnini</taxon>
        <taxon>Brenthis</taxon>
    </lineage>
</organism>
<proteinExistence type="predicted"/>
<dbReference type="Proteomes" id="UP000838878">
    <property type="component" value="Chromosome 1"/>
</dbReference>